<dbReference type="eggNOG" id="COG1024">
    <property type="taxonomic scope" value="Bacteria"/>
</dbReference>
<dbReference type="HOGENOM" id="CLU_009834_7_2_11"/>
<evidence type="ECO:0000313" key="3">
    <source>
        <dbReference type="EMBL" id="ACV06943.1"/>
    </source>
</evidence>
<dbReference type="PROSITE" id="PS00166">
    <property type="entry name" value="ENOYL_COA_HYDRATASE"/>
    <property type="match status" value="1"/>
</dbReference>
<dbReference type="PANTHER" id="PTHR43459:SF1">
    <property type="entry name" value="EG:BACN32G11.4 PROTEIN"/>
    <property type="match status" value="1"/>
</dbReference>
<dbReference type="AlphaFoldDB" id="C7NKA5"/>
<protein>
    <submittedName>
        <fullName evidence="3">Enoyl-CoA hydratase/carnithine racemase</fullName>
    </submittedName>
</protein>
<organism evidence="3 4">
    <name type="scientific">Kytococcus sedentarius (strain ATCC 14392 / DSM 20547 / JCM 11482 / CCUG 33030 / NBRC 15357 / NCTC 11040 / CCM 314 / 541)</name>
    <name type="common">Micrococcus sedentarius</name>
    <dbReference type="NCBI Taxonomy" id="478801"/>
    <lineage>
        <taxon>Bacteria</taxon>
        <taxon>Bacillati</taxon>
        <taxon>Actinomycetota</taxon>
        <taxon>Actinomycetes</taxon>
        <taxon>Micrococcales</taxon>
        <taxon>Kytococcaceae</taxon>
        <taxon>Kytococcus</taxon>
    </lineage>
</organism>
<reference evidence="3 4" key="1">
    <citation type="journal article" date="2009" name="Stand. Genomic Sci.">
        <title>Complete genome sequence of Kytococcus sedentarius type strain (541).</title>
        <authorList>
            <person name="Sims D."/>
            <person name="Brettin T."/>
            <person name="Detter J.C."/>
            <person name="Han C."/>
            <person name="Lapidus A."/>
            <person name="Copeland A."/>
            <person name="Glavina Del Rio T."/>
            <person name="Nolan M."/>
            <person name="Chen F."/>
            <person name="Lucas S."/>
            <person name="Tice H."/>
            <person name="Cheng J.F."/>
            <person name="Bruce D."/>
            <person name="Goodwin L."/>
            <person name="Pitluck S."/>
            <person name="Ovchinnikova G."/>
            <person name="Pati A."/>
            <person name="Ivanova N."/>
            <person name="Mavrommatis K."/>
            <person name="Chen A."/>
            <person name="Palaniappan K."/>
            <person name="D'haeseleer P."/>
            <person name="Chain P."/>
            <person name="Bristow J."/>
            <person name="Eisen J.A."/>
            <person name="Markowitz V."/>
            <person name="Hugenholtz P."/>
            <person name="Schneider S."/>
            <person name="Goker M."/>
            <person name="Pukall R."/>
            <person name="Kyrpides N.C."/>
            <person name="Klenk H.P."/>
        </authorList>
    </citation>
    <scope>NUCLEOTIDE SEQUENCE [LARGE SCALE GENOMIC DNA]</scope>
    <source>
        <strain evidence="4">ATCC 14392 / DSM 20547 / JCM 11482 / CCUG 33030 / NBRC 15357 / NCTC 11040 / CCM 314 / 541</strain>
    </source>
</reference>
<dbReference type="SUPFAM" id="SSF52096">
    <property type="entry name" value="ClpP/crotonase"/>
    <property type="match status" value="1"/>
</dbReference>
<dbReference type="InterPro" id="IPR001753">
    <property type="entry name" value="Enoyl-CoA_hydra/iso"/>
</dbReference>
<accession>C7NKA5</accession>
<proteinExistence type="inferred from homology"/>
<evidence type="ECO:0000256" key="2">
    <source>
        <dbReference type="RuleBase" id="RU003707"/>
    </source>
</evidence>
<dbReference type="PANTHER" id="PTHR43459">
    <property type="entry name" value="ENOYL-COA HYDRATASE"/>
    <property type="match status" value="1"/>
</dbReference>
<dbReference type="KEGG" id="kse:Ksed_19430"/>
<dbReference type="Gene3D" id="3.90.226.10">
    <property type="entry name" value="2-enoyl-CoA Hydratase, Chain A, domain 1"/>
    <property type="match status" value="1"/>
</dbReference>
<dbReference type="InterPro" id="IPR029045">
    <property type="entry name" value="ClpP/crotonase-like_dom_sf"/>
</dbReference>
<evidence type="ECO:0000256" key="1">
    <source>
        <dbReference type="ARBA" id="ARBA00005254"/>
    </source>
</evidence>
<name>C7NKA5_KYTSD</name>
<dbReference type="RefSeq" id="WP_015779883.1">
    <property type="nucleotide sequence ID" value="NC_013169.1"/>
</dbReference>
<keyword evidence="4" id="KW-1185">Reference proteome</keyword>
<dbReference type="Proteomes" id="UP000006666">
    <property type="component" value="Chromosome"/>
</dbReference>
<evidence type="ECO:0000313" key="4">
    <source>
        <dbReference type="Proteomes" id="UP000006666"/>
    </source>
</evidence>
<comment type="similarity">
    <text evidence="1 2">Belongs to the enoyl-CoA hydratase/isomerase family.</text>
</comment>
<dbReference type="GO" id="GO:0003824">
    <property type="term" value="F:catalytic activity"/>
    <property type="evidence" value="ECO:0007669"/>
    <property type="project" value="InterPro"/>
</dbReference>
<dbReference type="Gene3D" id="1.10.12.10">
    <property type="entry name" value="Lyase 2-enoyl-coa Hydratase, Chain A, domain 2"/>
    <property type="match status" value="1"/>
</dbReference>
<dbReference type="Pfam" id="PF00378">
    <property type="entry name" value="ECH_1"/>
    <property type="match status" value="1"/>
</dbReference>
<dbReference type="CDD" id="cd06558">
    <property type="entry name" value="crotonase-like"/>
    <property type="match status" value="1"/>
</dbReference>
<dbReference type="InterPro" id="IPR014748">
    <property type="entry name" value="Enoyl-CoA_hydra_C"/>
</dbReference>
<dbReference type="EMBL" id="CP001686">
    <property type="protein sequence ID" value="ACV06943.1"/>
    <property type="molecule type" value="Genomic_DNA"/>
</dbReference>
<gene>
    <name evidence="3" type="ordered locus">Ksed_19430</name>
</gene>
<sequence length="271" mass="28185">MSDQPAPTDQPDQPVLLDLTDGVATVTINRPDAMNAVDTAVKEGLLQTLQQVAEDPLARAVVLTGAGDRAFCVGQDLKEHIRLLDEPDPWATVTDHYNPIVTLLAGMDKPVIARINGACAGAGAAFAMACDLRIMAEGAAVTFAFSGIGLSCDSGTSWHLPRLVGPARATELLMLGAKLSATEALEMGLVGTVVPAAELDQAVDALAQRLAQGPTLAFAGIKSSLRTAQGTDLAGALAFEATQMKRTGSSRDHRGAVQAFLAKEQPVFTGE</sequence>
<dbReference type="STRING" id="478801.Ksed_19430"/>
<dbReference type="InterPro" id="IPR018376">
    <property type="entry name" value="Enoyl-CoA_hyd/isom_CS"/>
</dbReference>